<dbReference type="Proteomes" id="UP000183898">
    <property type="component" value="Unassembled WGS sequence"/>
</dbReference>
<reference evidence="2 3" key="1">
    <citation type="submission" date="2016-10" db="EMBL/GenBank/DDBJ databases">
        <authorList>
            <person name="de Groot N.N."/>
        </authorList>
    </citation>
    <scope>NUCLEOTIDE SEQUENCE [LARGE SCALE GENOMIC DNA]</scope>
    <source>
        <strain evidence="2 3">Nl18</strain>
    </source>
</reference>
<proteinExistence type="predicted"/>
<feature type="transmembrane region" description="Helical" evidence="1">
    <location>
        <begin position="332"/>
        <end position="353"/>
    </location>
</feature>
<sequence>MAFKYLIIIATAAVILIYGIMKPERNWDMVAYVAAAYYRDGYRGVDLTRETYGDIKKGVSAKRFSKLVTGEYRETVFRDPASLEQQLPFYSPRVAYVELIRLFKHFGLSYTKATYVISAIFASLSVLVLGLIILEATVSIAILPFIVALTGYSEIARLSTPDAMACFFSLLGIYSLIKKGKLKFFVATILPVIRTDFILLSGLLMIFTYRQGDRFISLFSLLSAAAIYILVTKLTGNYGYLTLFNFTFIGSLSPYPANIIISHQVGDYVIPYALLLQSLLSHSHTVVYVLALYLFWLNRDQVNRGKVHFYCLFILPFVFTAAHMLLFPSNHFRFFVFSSSLIFIWSLTVLAQLKKVRDRAVKIGQYAEPLLPRNELGW</sequence>
<feature type="transmembrane region" description="Helical" evidence="1">
    <location>
        <begin position="184"/>
        <end position="209"/>
    </location>
</feature>
<feature type="transmembrane region" description="Helical" evidence="1">
    <location>
        <begin position="215"/>
        <end position="231"/>
    </location>
</feature>
<gene>
    <name evidence="2" type="ORF">SAMN05216404_10162</name>
</gene>
<evidence type="ECO:0000313" key="3">
    <source>
        <dbReference type="Proteomes" id="UP000183898"/>
    </source>
</evidence>
<organism evidence="2 3">
    <name type="scientific">Nitrosospira multiformis</name>
    <dbReference type="NCBI Taxonomy" id="1231"/>
    <lineage>
        <taxon>Bacteria</taxon>
        <taxon>Pseudomonadati</taxon>
        <taxon>Pseudomonadota</taxon>
        <taxon>Betaproteobacteria</taxon>
        <taxon>Nitrosomonadales</taxon>
        <taxon>Nitrosomonadaceae</taxon>
        <taxon>Nitrosospira</taxon>
    </lineage>
</organism>
<feature type="transmembrane region" description="Helical" evidence="1">
    <location>
        <begin position="158"/>
        <end position="177"/>
    </location>
</feature>
<keyword evidence="1" id="KW-0812">Transmembrane</keyword>
<evidence type="ECO:0000313" key="2">
    <source>
        <dbReference type="EMBL" id="SEM75411.1"/>
    </source>
</evidence>
<keyword evidence="1" id="KW-0472">Membrane</keyword>
<protein>
    <submittedName>
        <fullName evidence="2">Uncharacterized protein</fullName>
    </submittedName>
</protein>
<dbReference type="EMBL" id="FOCT01000001">
    <property type="protein sequence ID" value="SEM75411.1"/>
    <property type="molecule type" value="Genomic_DNA"/>
</dbReference>
<dbReference type="RefSeq" id="WP_074743621.1">
    <property type="nucleotide sequence ID" value="NZ_FOCT01000001.1"/>
</dbReference>
<feature type="transmembrane region" description="Helical" evidence="1">
    <location>
        <begin position="6"/>
        <end position="21"/>
    </location>
</feature>
<dbReference type="AlphaFoldDB" id="A0A1H8AX98"/>
<keyword evidence="1" id="KW-1133">Transmembrane helix</keyword>
<evidence type="ECO:0000256" key="1">
    <source>
        <dbReference type="SAM" id="Phobius"/>
    </source>
</evidence>
<feature type="transmembrane region" description="Helical" evidence="1">
    <location>
        <begin position="238"/>
        <end position="257"/>
    </location>
</feature>
<feature type="transmembrane region" description="Helical" evidence="1">
    <location>
        <begin position="307"/>
        <end position="326"/>
    </location>
</feature>
<feature type="transmembrane region" description="Helical" evidence="1">
    <location>
        <begin position="113"/>
        <end position="146"/>
    </location>
</feature>
<feature type="transmembrane region" description="Helical" evidence="1">
    <location>
        <begin position="269"/>
        <end position="295"/>
    </location>
</feature>
<accession>A0A1H8AX98</accession>
<name>A0A1H8AX98_9PROT</name>